<accession>K2RS65</accession>
<gene>
    <name evidence="2" type="ORF">MPH_09794</name>
</gene>
<evidence type="ECO:0000256" key="1">
    <source>
        <dbReference type="SAM" id="MobiDB-lite"/>
    </source>
</evidence>
<dbReference type="EMBL" id="AHHD01000418">
    <property type="protein sequence ID" value="EKG13059.1"/>
    <property type="molecule type" value="Genomic_DNA"/>
</dbReference>
<dbReference type="InParanoid" id="K2RS65"/>
<dbReference type="Proteomes" id="UP000007129">
    <property type="component" value="Unassembled WGS sequence"/>
</dbReference>
<evidence type="ECO:0000313" key="3">
    <source>
        <dbReference type="Proteomes" id="UP000007129"/>
    </source>
</evidence>
<comment type="caution">
    <text evidence="2">The sequence shown here is derived from an EMBL/GenBank/DDBJ whole genome shotgun (WGS) entry which is preliminary data.</text>
</comment>
<protein>
    <submittedName>
        <fullName evidence="2">Uncharacterized protein</fullName>
    </submittedName>
</protein>
<dbReference type="HOGENOM" id="CLU_1928026_0_0_1"/>
<reference evidence="2 3" key="1">
    <citation type="journal article" date="2012" name="BMC Genomics">
        <title>Tools to kill: Genome of one of the most destructive plant pathogenic fungi Macrophomina phaseolina.</title>
        <authorList>
            <person name="Islam M.S."/>
            <person name="Haque M.S."/>
            <person name="Islam M.M."/>
            <person name="Emdad E.M."/>
            <person name="Halim A."/>
            <person name="Hossen Q.M.M."/>
            <person name="Hossain M.Z."/>
            <person name="Ahmed B."/>
            <person name="Rahim S."/>
            <person name="Rahman M.S."/>
            <person name="Alam M.M."/>
            <person name="Hou S."/>
            <person name="Wan X."/>
            <person name="Saito J.A."/>
            <person name="Alam M."/>
        </authorList>
    </citation>
    <scope>NUCLEOTIDE SEQUENCE [LARGE SCALE GENOMIC DNA]</scope>
    <source>
        <strain evidence="2 3">MS6</strain>
    </source>
</reference>
<organism evidence="2 3">
    <name type="scientific">Macrophomina phaseolina (strain MS6)</name>
    <name type="common">Charcoal rot fungus</name>
    <dbReference type="NCBI Taxonomy" id="1126212"/>
    <lineage>
        <taxon>Eukaryota</taxon>
        <taxon>Fungi</taxon>
        <taxon>Dikarya</taxon>
        <taxon>Ascomycota</taxon>
        <taxon>Pezizomycotina</taxon>
        <taxon>Dothideomycetes</taxon>
        <taxon>Dothideomycetes incertae sedis</taxon>
        <taxon>Botryosphaeriales</taxon>
        <taxon>Botryosphaeriaceae</taxon>
        <taxon>Macrophomina</taxon>
    </lineage>
</organism>
<proteinExistence type="predicted"/>
<dbReference type="AlphaFoldDB" id="K2RS65"/>
<feature type="region of interest" description="Disordered" evidence="1">
    <location>
        <begin position="52"/>
        <end position="73"/>
    </location>
</feature>
<sequence length="131" mass="14920">MDPTYPLRVCRAELHGCMRFEHVSAHHFASSKSQPTDDFPLQTPCAPPRLQFSPWHPKRPVPALTSTKKQQDRRRLALSERHRLRSLSCTSKYPPVYENQSVQSYWALDIAAFSGPAAVGTVSFVPINEFR</sequence>
<evidence type="ECO:0000313" key="2">
    <source>
        <dbReference type="EMBL" id="EKG13059.1"/>
    </source>
</evidence>
<dbReference type="VEuPathDB" id="FungiDB:MPH_09794"/>
<name>K2RS65_MACPH</name>